<evidence type="ECO:0000313" key="2">
    <source>
        <dbReference type="Proteomes" id="UP000694904"/>
    </source>
</evidence>
<accession>A0ABM1PSJ7</accession>
<evidence type="ECO:0000256" key="1">
    <source>
        <dbReference type="SAM" id="MobiDB-lite"/>
    </source>
</evidence>
<protein>
    <submittedName>
        <fullName evidence="3">Proline-rich protein 7-like</fullName>
    </submittedName>
</protein>
<dbReference type="GeneID" id="108618612"/>
<feature type="region of interest" description="Disordered" evidence="1">
    <location>
        <begin position="75"/>
        <end position="94"/>
    </location>
</feature>
<proteinExistence type="predicted"/>
<reference evidence="2" key="1">
    <citation type="journal article" date="1997" name="Nucleic Acids Res.">
        <title>tRNAscan-SE: a program for improved detection of transfer RNA genes in genomic sequence.</title>
        <authorList>
            <person name="Lowe T.M."/>
            <person name="Eddy S.R."/>
        </authorList>
    </citation>
    <scope>NUCLEOTIDE SEQUENCE [LARGE SCALE GENOMIC DNA]</scope>
</reference>
<reference evidence="3" key="3">
    <citation type="submission" date="2025-08" db="UniProtKB">
        <authorList>
            <consortium name="RefSeq"/>
        </authorList>
    </citation>
    <scope>IDENTIFICATION</scope>
    <source>
        <tissue evidence="3">Whole organism</tissue>
    </source>
</reference>
<gene>
    <name evidence="3" type="primary">LOC108618612</name>
</gene>
<reference evidence="2" key="2">
    <citation type="journal article" date="2016" name="G3 (Bethesda)">
        <title>Genome Evolution in Three Species of Cactophilic Drosophila.</title>
        <authorList>
            <person name="Sanchez-Flores A."/>
            <person name="Penazola F."/>
            <person name="Carpinteyro-Ponce J."/>
            <person name="Nazario-Yepiz N."/>
            <person name="Abreu-Goodger C."/>
            <person name="Machado C.A."/>
            <person name="Markow T.A."/>
        </authorList>
    </citation>
    <scope>NUCLEOTIDE SEQUENCE [LARGE SCALE GENOMIC DNA]</scope>
</reference>
<feature type="compositionally biased region" description="Pro residues" evidence="1">
    <location>
        <begin position="12"/>
        <end position="21"/>
    </location>
</feature>
<sequence>MYGHQGGGTAVAPPPPPPPPHHAYTVHHPGGYPHGHPHAHPHPHEHFDSYISKLQSLCVPPDVYALPDDGGRPVYNSVKPSMHQDYGKLMPTPI</sequence>
<name>A0ABM1PSJ7_DROAR</name>
<keyword evidence="2" id="KW-1185">Reference proteome</keyword>
<dbReference type="RefSeq" id="XP_017870183.1">
    <property type="nucleotide sequence ID" value="XM_018014694.1"/>
</dbReference>
<feature type="region of interest" description="Disordered" evidence="1">
    <location>
        <begin position="1"/>
        <end position="46"/>
    </location>
</feature>
<evidence type="ECO:0000313" key="3">
    <source>
        <dbReference type="RefSeq" id="XP_017870183.1"/>
    </source>
</evidence>
<organism evidence="2 3">
    <name type="scientific">Drosophila arizonae</name>
    <name type="common">Fruit fly</name>
    <dbReference type="NCBI Taxonomy" id="7263"/>
    <lineage>
        <taxon>Eukaryota</taxon>
        <taxon>Metazoa</taxon>
        <taxon>Ecdysozoa</taxon>
        <taxon>Arthropoda</taxon>
        <taxon>Hexapoda</taxon>
        <taxon>Insecta</taxon>
        <taxon>Pterygota</taxon>
        <taxon>Neoptera</taxon>
        <taxon>Endopterygota</taxon>
        <taxon>Diptera</taxon>
        <taxon>Brachycera</taxon>
        <taxon>Muscomorpha</taxon>
        <taxon>Ephydroidea</taxon>
        <taxon>Drosophilidae</taxon>
        <taxon>Drosophila</taxon>
    </lineage>
</organism>
<dbReference type="Proteomes" id="UP000694904">
    <property type="component" value="Chromosome X"/>
</dbReference>